<name>A0ABW8NMD3_9GAMM</name>
<reference evidence="2 3" key="1">
    <citation type="submission" date="2024-03" db="EMBL/GenBank/DDBJ databases">
        <title>High-quality draft genome sequence of Oceanobacter sp. wDCs-4.</title>
        <authorList>
            <person name="Dong C."/>
        </authorList>
    </citation>
    <scope>NUCLEOTIDE SEQUENCE [LARGE SCALE GENOMIC DNA]</scope>
    <source>
        <strain evidence="3">wDCs-4</strain>
    </source>
</reference>
<feature type="domain" description="ATPase AAA-type core" evidence="1">
    <location>
        <begin position="27"/>
        <end position="338"/>
    </location>
</feature>
<gene>
    <name evidence="2" type="ORF">WG929_17200</name>
</gene>
<dbReference type="Proteomes" id="UP001620597">
    <property type="component" value="Unassembled WGS sequence"/>
</dbReference>
<keyword evidence="3" id="KW-1185">Reference proteome</keyword>
<dbReference type="InterPro" id="IPR027417">
    <property type="entry name" value="P-loop_NTPase"/>
</dbReference>
<dbReference type="PANTHER" id="PTHR40396:SF1">
    <property type="entry name" value="ATPASE AAA-TYPE CORE DOMAIN-CONTAINING PROTEIN"/>
    <property type="match status" value="1"/>
</dbReference>
<dbReference type="SUPFAM" id="SSF52540">
    <property type="entry name" value="P-loop containing nucleoside triphosphate hydrolases"/>
    <property type="match status" value="1"/>
</dbReference>
<organism evidence="2 3">
    <name type="scientific">Oceanobacter antarcticus</name>
    <dbReference type="NCBI Taxonomy" id="3133425"/>
    <lineage>
        <taxon>Bacteria</taxon>
        <taxon>Pseudomonadati</taxon>
        <taxon>Pseudomonadota</taxon>
        <taxon>Gammaproteobacteria</taxon>
        <taxon>Oceanospirillales</taxon>
        <taxon>Oceanospirillaceae</taxon>
        <taxon>Oceanobacter</taxon>
    </lineage>
</organism>
<evidence type="ECO:0000259" key="1">
    <source>
        <dbReference type="Pfam" id="PF13304"/>
    </source>
</evidence>
<sequence length="394" mass="44471">MKIESLSIKNFRVFQSVKITKMPGLCVFVGANGTGKSTLFDVFGFLKDALAGNVRTALQKRGGFHEVVTRGHAHEAIEISVQCRLLINDVERLVTYRLEICLDNNRPVITSEILRYKRGKYGSPYHFIDFQKGKGYAIVNEDDFNKEDSELEREEQTLDSPDILAIKGLGQFQRFKAASAFRQLIEHWHVSDFHISEARPSQDAGYAEHLSVRGDNTALVAQYLYEQHPDIFSQVLAKMKQRVPGIKDVKAIETDDGRILLKFQDDSFKDPFISRYVSDGTIKMFAYLLLLHDPAPHPLLCVEEPENQLYPSLMPELAEEFRLYAERGGQVLVSSHSPDMLNSIQLSEIFWLKKEQGLTIIQRASDNPLLVSLAAAGDLPGALWKQGLFDGVDP</sequence>
<evidence type="ECO:0000313" key="3">
    <source>
        <dbReference type="Proteomes" id="UP001620597"/>
    </source>
</evidence>
<comment type="caution">
    <text evidence="2">The sequence shown here is derived from an EMBL/GenBank/DDBJ whole genome shotgun (WGS) entry which is preliminary data.</text>
</comment>
<dbReference type="RefSeq" id="WP_416207093.1">
    <property type="nucleotide sequence ID" value="NZ_JBBKTX010000025.1"/>
</dbReference>
<dbReference type="InterPro" id="IPR014555">
    <property type="entry name" value="RecF-like"/>
</dbReference>
<evidence type="ECO:0000313" key="2">
    <source>
        <dbReference type="EMBL" id="MFK4754152.1"/>
    </source>
</evidence>
<proteinExistence type="predicted"/>
<dbReference type="Gene3D" id="3.40.50.300">
    <property type="entry name" value="P-loop containing nucleotide triphosphate hydrolases"/>
    <property type="match status" value="1"/>
</dbReference>
<dbReference type="PIRSF" id="PIRSF029347">
    <property type="entry name" value="RecF"/>
    <property type="match status" value="1"/>
</dbReference>
<dbReference type="InterPro" id="IPR003959">
    <property type="entry name" value="ATPase_AAA_core"/>
</dbReference>
<dbReference type="Pfam" id="PF13304">
    <property type="entry name" value="AAA_21"/>
    <property type="match status" value="1"/>
</dbReference>
<protein>
    <submittedName>
        <fullName evidence="2">AAA family ATPase</fullName>
    </submittedName>
</protein>
<dbReference type="EMBL" id="JBBKTX010000025">
    <property type="protein sequence ID" value="MFK4754152.1"/>
    <property type="molecule type" value="Genomic_DNA"/>
</dbReference>
<dbReference type="PANTHER" id="PTHR40396">
    <property type="entry name" value="ATPASE-LIKE PROTEIN"/>
    <property type="match status" value="1"/>
</dbReference>
<accession>A0ABW8NMD3</accession>